<reference evidence="1 2" key="1">
    <citation type="journal article" date="2020" name="ISME J.">
        <title>Comparative genomics reveals insights into cyanobacterial evolution and habitat adaptation.</title>
        <authorList>
            <person name="Chen M.Y."/>
            <person name="Teng W.K."/>
            <person name="Zhao L."/>
            <person name="Hu C.X."/>
            <person name="Zhou Y.K."/>
            <person name="Han B.P."/>
            <person name="Song L.R."/>
            <person name="Shu W.S."/>
        </authorList>
    </citation>
    <scope>NUCLEOTIDE SEQUENCE [LARGE SCALE GENOMIC DNA]</scope>
    <source>
        <strain evidence="1 2">FACHB-838</strain>
    </source>
</reference>
<evidence type="ECO:0000313" key="1">
    <source>
        <dbReference type="EMBL" id="MBD2536103.1"/>
    </source>
</evidence>
<protein>
    <recommendedName>
        <fullName evidence="3">Transposase</fullName>
    </recommendedName>
</protein>
<comment type="caution">
    <text evidence="1">The sequence shown here is derived from an EMBL/GenBank/DDBJ whole genome shotgun (WGS) entry which is preliminary data.</text>
</comment>
<dbReference type="Proteomes" id="UP000623440">
    <property type="component" value="Unassembled WGS sequence"/>
</dbReference>
<organism evidence="1 2">
    <name type="scientific">Nostoc flagelliforme FACHB-838</name>
    <dbReference type="NCBI Taxonomy" id="2692904"/>
    <lineage>
        <taxon>Bacteria</taxon>
        <taxon>Bacillati</taxon>
        <taxon>Cyanobacteriota</taxon>
        <taxon>Cyanophyceae</taxon>
        <taxon>Nostocales</taxon>
        <taxon>Nostocaceae</taxon>
        <taxon>Nostoc</taxon>
    </lineage>
</organism>
<dbReference type="EMBL" id="JACJSI010000389">
    <property type="protein sequence ID" value="MBD2536103.1"/>
    <property type="molecule type" value="Genomic_DNA"/>
</dbReference>
<accession>A0ABR8E3W0</accession>
<evidence type="ECO:0000313" key="2">
    <source>
        <dbReference type="Proteomes" id="UP000623440"/>
    </source>
</evidence>
<gene>
    <name evidence="1" type="ORF">H6G97_45030</name>
</gene>
<name>A0ABR8E3W0_9NOSO</name>
<evidence type="ECO:0008006" key="3">
    <source>
        <dbReference type="Google" id="ProtNLM"/>
    </source>
</evidence>
<dbReference type="RefSeq" id="WP_190946865.1">
    <property type="nucleotide sequence ID" value="NZ_JACJSI010000389.1"/>
</dbReference>
<proteinExistence type="predicted"/>
<keyword evidence="2" id="KW-1185">Reference proteome</keyword>
<sequence length="56" mass="6259">MEISTQRDSQEVVRRIGQNFPQLVSRATSVVSMSPVEMLYIIDTALVSERHHSATG</sequence>